<evidence type="ECO:0000313" key="1">
    <source>
        <dbReference type="EMBL" id="KJV64420.1"/>
    </source>
</evidence>
<comment type="caution">
    <text evidence="1">The sequence shown here is derived from an EMBL/GenBank/DDBJ whole genome shotgun (WGS) entry which is preliminary data.</text>
</comment>
<reference evidence="1 2" key="1">
    <citation type="submission" date="2015-02" db="EMBL/GenBank/DDBJ databases">
        <title>Genome Sequencing of Rickettsiales.</title>
        <authorList>
            <person name="Daugherty S.C."/>
            <person name="Su Q."/>
            <person name="Abolude K."/>
            <person name="Beier-Sexton M."/>
            <person name="Carlyon J.A."/>
            <person name="Carter R."/>
            <person name="Day N.P."/>
            <person name="Dumler S.J."/>
            <person name="Dyachenko V."/>
            <person name="Godinez A."/>
            <person name="Kurtti T.J."/>
            <person name="Lichay M."/>
            <person name="Mullins K.E."/>
            <person name="Ott S."/>
            <person name="Pappas-Brown V."/>
            <person name="Paris D.H."/>
            <person name="Patel P."/>
            <person name="Richards A.L."/>
            <person name="Sadzewicz L."/>
            <person name="Sears K."/>
            <person name="Seidman D."/>
            <person name="Sengamalay N."/>
            <person name="Stenos J."/>
            <person name="Tallon L.J."/>
            <person name="Vincent G."/>
            <person name="Fraser C.M."/>
            <person name="Munderloh U."/>
            <person name="Dunning-Hotopp J.C."/>
        </authorList>
    </citation>
    <scope>NUCLEOTIDE SEQUENCE [LARGE SCALE GENOMIC DNA]</scope>
    <source>
        <strain evidence="1 2">ApMUC09</strain>
    </source>
</reference>
<dbReference type="PATRIC" id="fig|1359152.3.peg.788"/>
<dbReference type="AlphaFoldDB" id="A0A0F3N8N6"/>
<accession>A0A0F3N8N6</accession>
<organism evidence="1 2">
    <name type="scientific">Anaplasma phagocytophilum str. ApMUC09</name>
    <dbReference type="NCBI Taxonomy" id="1359152"/>
    <lineage>
        <taxon>Bacteria</taxon>
        <taxon>Pseudomonadati</taxon>
        <taxon>Pseudomonadota</taxon>
        <taxon>Alphaproteobacteria</taxon>
        <taxon>Rickettsiales</taxon>
        <taxon>Anaplasmataceae</taxon>
        <taxon>Anaplasma</taxon>
        <taxon>phagocytophilum group</taxon>
    </lineage>
</organism>
<protein>
    <submittedName>
        <fullName evidence="1">Uncharacterized protein</fullName>
    </submittedName>
</protein>
<sequence length="42" mass="4659">MLGPFKASTLIVGKGYMRFGRMIYGELRKVETGLPANCCVYS</sequence>
<evidence type="ECO:0000313" key="2">
    <source>
        <dbReference type="Proteomes" id="UP000033441"/>
    </source>
</evidence>
<dbReference type="Proteomes" id="UP000033441">
    <property type="component" value="Unassembled WGS sequence"/>
</dbReference>
<proteinExistence type="predicted"/>
<dbReference type="EMBL" id="LANV01000001">
    <property type="protein sequence ID" value="KJV64420.1"/>
    <property type="molecule type" value="Genomic_DNA"/>
</dbReference>
<name>A0A0F3N8N6_ANAPH</name>
<gene>
    <name evidence="1" type="ORF">APHMUC_0746</name>
</gene>